<dbReference type="SUPFAM" id="SSF56112">
    <property type="entry name" value="Protein kinase-like (PK-like)"/>
    <property type="match status" value="1"/>
</dbReference>
<comment type="catalytic activity">
    <reaction evidence="13">
        <text>L-threonyl-[protein] + ATP = O-phospho-L-threonyl-[protein] + ADP + H(+)</text>
        <dbReference type="Rhea" id="RHEA:46608"/>
        <dbReference type="Rhea" id="RHEA-COMP:11060"/>
        <dbReference type="Rhea" id="RHEA-COMP:11605"/>
        <dbReference type="ChEBI" id="CHEBI:15378"/>
        <dbReference type="ChEBI" id="CHEBI:30013"/>
        <dbReference type="ChEBI" id="CHEBI:30616"/>
        <dbReference type="ChEBI" id="CHEBI:61977"/>
        <dbReference type="ChEBI" id="CHEBI:456216"/>
        <dbReference type="EC" id="2.7.11.1"/>
    </reaction>
</comment>
<dbReference type="InterPro" id="IPR017441">
    <property type="entry name" value="Protein_kinase_ATP_BS"/>
</dbReference>
<dbReference type="OrthoDB" id="68483at2759"/>
<dbReference type="PANTHER" id="PTHR24346">
    <property type="entry name" value="MAP/MICROTUBULE AFFINITY-REGULATING KINASE"/>
    <property type="match status" value="1"/>
</dbReference>
<evidence type="ECO:0000256" key="10">
    <source>
        <dbReference type="ARBA" id="ARBA00022840"/>
    </source>
</evidence>
<dbReference type="GO" id="GO:0005737">
    <property type="term" value="C:cytoplasm"/>
    <property type="evidence" value="ECO:0007669"/>
    <property type="project" value="TreeGrafter"/>
</dbReference>
<feature type="domain" description="Protein kinase" evidence="17">
    <location>
        <begin position="76"/>
        <end position="336"/>
    </location>
</feature>
<dbReference type="InterPro" id="IPR000719">
    <property type="entry name" value="Prot_kinase_dom"/>
</dbReference>
<keyword evidence="8 15" id="KW-0547">Nucleotide-binding</keyword>
<evidence type="ECO:0000256" key="12">
    <source>
        <dbReference type="ARBA" id="ARBA00023211"/>
    </source>
</evidence>
<evidence type="ECO:0000313" key="19">
    <source>
        <dbReference type="Proteomes" id="UP000183832"/>
    </source>
</evidence>
<dbReference type="InterPro" id="IPR008271">
    <property type="entry name" value="Ser/Thr_kinase_AS"/>
</dbReference>
<keyword evidence="9" id="KW-0418">Kinase</keyword>
<evidence type="ECO:0000256" key="8">
    <source>
        <dbReference type="ARBA" id="ARBA00022741"/>
    </source>
</evidence>
<dbReference type="Pfam" id="PF00069">
    <property type="entry name" value="Pkinase"/>
    <property type="match status" value="1"/>
</dbReference>
<evidence type="ECO:0000256" key="4">
    <source>
        <dbReference type="ARBA" id="ARBA00012513"/>
    </source>
</evidence>
<keyword evidence="7" id="KW-0479">Metal-binding</keyword>
<keyword evidence="10 15" id="KW-0067">ATP-binding</keyword>
<proteinExistence type="inferred from homology"/>
<gene>
    <name evidence="18" type="primary">putative Serine</name>
    <name evidence="18" type="synonym">threonine-protein kinase stk11</name>
    <name evidence="18" type="ORF">CLUMA_CG004145</name>
</gene>
<keyword evidence="12" id="KW-0464">Manganese</keyword>
<dbReference type="FunFam" id="1.10.510.10:FF:001234">
    <property type="entry name" value="Serine/threonine-protein kinase par-4"/>
    <property type="match status" value="1"/>
</dbReference>
<evidence type="ECO:0000256" key="5">
    <source>
        <dbReference type="ARBA" id="ARBA00022527"/>
    </source>
</evidence>
<evidence type="ECO:0000256" key="3">
    <source>
        <dbReference type="ARBA" id="ARBA00009985"/>
    </source>
</evidence>
<feature type="binding site" evidence="15">
    <location>
        <position position="105"/>
    </location>
    <ligand>
        <name>ATP</name>
        <dbReference type="ChEBI" id="CHEBI:30616"/>
    </ligand>
</feature>
<comment type="similarity">
    <text evidence="3">Belongs to the protein kinase superfamily. CAMK Ser/Thr protein kinase family. LKB1 subfamily.</text>
</comment>
<dbReference type="EMBL" id="CVRI01000019">
    <property type="protein sequence ID" value="CRK90444.1"/>
    <property type="molecule type" value="Genomic_DNA"/>
</dbReference>
<dbReference type="GO" id="GO:0005524">
    <property type="term" value="F:ATP binding"/>
    <property type="evidence" value="ECO:0007669"/>
    <property type="project" value="UniProtKB-UniRule"/>
</dbReference>
<organism evidence="18 19">
    <name type="scientific">Clunio marinus</name>
    <dbReference type="NCBI Taxonomy" id="568069"/>
    <lineage>
        <taxon>Eukaryota</taxon>
        <taxon>Metazoa</taxon>
        <taxon>Ecdysozoa</taxon>
        <taxon>Arthropoda</taxon>
        <taxon>Hexapoda</taxon>
        <taxon>Insecta</taxon>
        <taxon>Pterygota</taxon>
        <taxon>Neoptera</taxon>
        <taxon>Endopterygota</taxon>
        <taxon>Diptera</taxon>
        <taxon>Nematocera</taxon>
        <taxon>Chironomoidea</taxon>
        <taxon>Chironomidae</taxon>
        <taxon>Clunio</taxon>
    </lineage>
</organism>
<keyword evidence="5 16" id="KW-0723">Serine/threonine-protein kinase</keyword>
<dbReference type="PROSITE" id="PS00108">
    <property type="entry name" value="PROTEIN_KINASE_ST"/>
    <property type="match status" value="1"/>
</dbReference>
<dbReference type="PROSITE" id="PS00107">
    <property type="entry name" value="PROTEIN_KINASE_ATP"/>
    <property type="match status" value="1"/>
</dbReference>
<dbReference type="PROSITE" id="PS50011">
    <property type="entry name" value="PROTEIN_KINASE_DOM"/>
    <property type="match status" value="1"/>
</dbReference>
<dbReference type="EC" id="2.7.11.1" evidence="4"/>
<reference evidence="18 19" key="1">
    <citation type="submission" date="2015-04" db="EMBL/GenBank/DDBJ databases">
        <authorList>
            <person name="Syromyatnikov M.Y."/>
            <person name="Popov V.N."/>
        </authorList>
    </citation>
    <scope>NUCLEOTIDE SEQUENCE [LARGE SCALE GENOMIC DNA]</scope>
</reference>
<evidence type="ECO:0000256" key="7">
    <source>
        <dbReference type="ARBA" id="ARBA00022723"/>
    </source>
</evidence>
<keyword evidence="11" id="KW-0460">Magnesium</keyword>
<dbReference type="Proteomes" id="UP000183832">
    <property type="component" value="Unassembled WGS sequence"/>
</dbReference>
<keyword evidence="6" id="KW-0808">Transferase</keyword>
<evidence type="ECO:0000256" key="13">
    <source>
        <dbReference type="ARBA" id="ARBA00047899"/>
    </source>
</evidence>
<comment type="cofactor">
    <cofactor evidence="2">
        <name>Mg(2+)</name>
        <dbReference type="ChEBI" id="CHEBI:18420"/>
    </cofactor>
</comment>
<dbReference type="PANTHER" id="PTHR24346:SF94">
    <property type="entry name" value="NON-SPECIFIC SERINE_THREONINE PROTEIN KINASE"/>
    <property type="match status" value="1"/>
</dbReference>
<evidence type="ECO:0000256" key="1">
    <source>
        <dbReference type="ARBA" id="ARBA00001936"/>
    </source>
</evidence>
<dbReference type="GO" id="GO:0035556">
    <property type="term" value="P:intracellular signal transduction"/>
    <property type="evidence" value="ECO:0007669"/>
    <property type="project" value="TreeGrafter"/>
</dbReference>
<dbReference type="InterPro" id="IPR011009">
    <property type="entry name" value="Kinase-like_dom_sf"/>
</dbReference>
<comment type="cofactor">
    <cofactor evidence="1">
        <name>Mn(2+)</name>
        <dbReference type="ChEBI" id="CHEBI:29035"/>
    </cofactor>
</comment>
<keyword evidence="19" id="KW-1185">Reference proteome</keyword>
<accession>A0A1J1HSU1</accession>
<evidence type="ECO:0000256" key="9">
    <source>
        <dbReference type="ARBA" id="ARBA00022777"/>
    </source>
</evidence>
<dbReference type="Gene3D" id="3.30.200.20">
    <property type="entry name" value="Phosphorylase Kinase, domain 1"/>
    <property type="match status" value="1"/>
</dbReference>
<protein>
    <recommendedName>
        <fullName evidence="4">non-specific serine/threonine protein kinase</fullName>
        <ecNumber evidence="4">2.7.11.1</ecNumber>
    </recommendedName>
</protein>
<evidence type="ECO:0000256" key="11">
    <source>
        <dbReference type="ARBA" id="ARBA00022842"/>
    </source>
</evidence>
<evidence type="ECO:0000256" key="16">
    <source>
        <dbReference type="RuleBase" id="RU000304"/>
    </source>
</evidence>
<dbReference type="GO" id="GO:0004674">
    <property type="term" value="F:protein serine/threonine kinase activity"/>
    <property type="evidence" value="ECO:0007669"/>
    <property type="project" value="UniProtKB-KW"/>
</dbReference>
<name>A0A1J1HSU1_9DIPT</name>
<evidence type="ECO:0000256" key="15">
    <source>
        <dbReference type="PROSITE-ProRule" id="PRU10141"/>
    </source>
</evidence>
<evidence type="ECO:0000256" key="14">
    <source>
        <dbReference type="ARBA" id="ARBA00048679"/>
    </source>
</evidence>
<dbReference type="AlphaFoldDB" id="A0A1J1HSU1"/>
<evidence type="ECO:0000256" key="6">
    <source>
        <dbReference type="ARBA" id="ARBA00022679"/>
    </source>
</evidence>
<evidence type="ECO:0000313" key="18">
    <source>
        <dbReference type="EMBL" id="CRK90444.1"/>
    </source>
</evidence>
<evidence type="ECO:0000256" key="2">
    <source>
        <dbReference type="ARBA" id="ARBA00001946"/>
    </source>
</evidence>
<dbReference type="Gene3D" id="1.10.510.10">
    <property type="entry name" value="Transferase(Phosphotransferase) domain 1"/>
    <property type="match status" value="1"/>
</dbReference>
<evidence type="ECO:0000259" key="17">
    <source>
        <dbReference type="PROSITE" id="PS50011"/>
    </source>
</evidence>
<sequence length="444" mass="50129">MLFTNLLVIWKNLNKTSLVSMDNNIEFANSPGIELLDDDEIAQLDFQTMSTLQFNKIPSEEIIYQKKEKIKMIGKFVMGDKLGEGSYGKVKEVLDTETLSRRAVKILAKRKLRRIPNGEVNVRNEILFLRSLKHNNVVQLIDVLYNEEKAKMYIVMEYCVCVLQEMLSSAPSSKLPLYQAHNYFKQLIDGLEYLHGQSVIHNDIKPGNLLLTLDDTLKISDFGVAEKLNPFASDDKCTKGQGSPAFQPPEIANGHESFSGFKVDVWSAGVSLYNITTGLYPFEGDNIYRLLENISKGVWSIPDGLDPLLADLLLNMLKFDANERYTIQNIRSHAWFISSPISTGDAIPVPPLKGDSLRSSTVLPYLESYHYESPQQESNPYFTEHDLHAEEMALSASSSQKINTTQSITNHGTIATEKPLELSKKRRAKKKFVSCVKLTHCRQS</sequence>
<dbReference type="FunFam" id="3.30.200.20:FF:000235">
    <property type="entry name" value="serine/threonine-protein kinase STK11"/>
    <property type="match status" value="1"/>
</dbReference>
<dbReference type="SMART" id="SM00220">
    <property type="entry name" value="S_TKc"/>
    <property type="match status" value="1"/>
</dbReference>
<dbReference type="GO" id="GO:0046872">
    <property type="term" value="F:metal ion binding"/>
    <property type="evidence" value="ECO:0007669"/>
    <property type="project" value="UniProtKB-KW"/>
</dbReference>
<dbReference type="STRING" id="568069.A0A1J1HSU1"/>
<comment type="catalytic activity">
    <reaction evidence="14">
        <text>L-seryl-[protein] + ATP = O-phospho-L-seryl-[protein] + ADP + H(+)</text>
        <dbReference type="Rhea" id="RHEA:17989"/>
        <dbReference type="Rhea" id="RHEA-COMP:9863"/>
        <dbReference type="Rhea" id="RHEA-COMP:11604"/>
        <dbReference type="ChEBI" id="CHEBI:15378"/>
        <dbReference type="ChEBI" id="CHEBI:29999"/>
        <dbReference type="ChEBI" id="CHEBI:30616"/>
        <dbReference type="ChEBI" id="CHEBI:83421"/>
        <dbReference type="ChEBI" id="CHEBI:456216"/>
        <dbReference type="EC" id="2.7.11.1"/>
    </reaction>
</comment>